<dbReference type="PANTHER" id="PTHR43096">
    <property type="entry name" value="DNAJ HOMOLOG 1, MITOCHONDRIAL-RELATED"/>
    <property type="match status" value="1"/>
</dbReference>
<dbReference type="Proteomes" id="UP001230188">
    <property type="component" value="Unassembled WGS sequence"/>
</dbReference>
<dbReference type="Pfam" id="PF01556">
    <property type="entry name" value="DnaJ_C"/>
    <property type="match status" value="1"/>
</dbReference>
<dbReference type="GO" id="GO:0008270">
    <property type="term" value="F:zinc ion binding"/>
    <property type="evidence" value="ECO:0007669"/>
    <property type="project" value="UniProtKB-KW"/>
</dbReference>
<keyword evidence="8" id="KW-1185">Reference proteome</keyword>
<proteinExistence type="predicted"/>
<evidence type="ECO:0000256" key="4">
    <source>
        <dbReference type="ARBA" id="ARBA00022833"/>
    </source>
</evidence>
<gene>
    <name evidence="7" type="ORF">CTAYLR_007753</name>
</gene>
<evidence type="ECO:0000313" key="7">
    <source>
        <dbReference type="EMBL" id="KAJ8601288.1"/>
    </source>
</evidence>
<dbReference type="GO" id="GO:0051082">
    <property type="term" value="F:unfolded protein binding"/>
    <property type="evidence" value="ECO:0007669"/>
    <property type="project" value="InterPro"/>
</dbReference>
<dbReference type="SMART" id="SM00271">
    <property type="entry name" value="DnaJ"/>
    <property type="match status" value="1"/>
</dbReference>
<dbReference type="CDD" id="cd06257">
    <property type="entry name" value="DnaJ"/>
    <property type="match status" value="1"/>
</dbReference>
<sequence>MMLRRSAVVALRRGPSWGRPAAMGFRSTSVALKRDYYEVLGVPRGASKSEIKKAYLKLAKKYHPDTSSEPDSDKFVEAGEAYEVLSDDEKRGLYDRYGHAATDMGGQEHVDPFEAFRQAFGSQRAGRDEFEDLLHDFFGGGARRRPRGPRRGHDVQLGLRLSFMEAARGVENKDVEWSEILRDGRRGERTSFKADIPPGVDTGMQIRLAGKGGKGDPGAPRGDLYLQIEVEPDDYFQRDGADVHVSVDVTVAQAALGATIDVLTVDGLVELKVPKGTQPNAQLRLRNQGLPTMTGHGRGHQIVHVNVTIPTTLTSRQEQILRELEDPRRSDKSAAKSAFSRLADFFRGSTTKKSSSYGTN</sequence>
<dbReference type="InterPro" id="IPR018253">
    <property type="entry name" value="DnaJ_domain_CS"/>
</dbReference>
<dbReference type="GO" id="GO:0042026">
    <property type="term" value="P:protein refolding"/>
    <property type="evidence" value="ECO:0007669"/>
    <property type="project" value="TreeGrafter"/>
</dbReference>
<keyword evidence="4" id="KW-0862">Zinc</keyword>
<dbReference type="CDD" id="cd10747">
    <property type="entry name" value="DnaJ_C"/>
    <property type="match status" value="1"/>
</dbReference>
<dbReference type="EMBL" id="JAQMWT010000441">
    <property type="protein sequence ID" value="KAJ8601288.1"/>
    <property type="molecule type" value="Genomic_DNA"/>
</dbReference>
<keyword evidence="1" id="KW-0479">Metal-binding</keyword>
<dbReference type="GO" id="GO:0005737">
    <property type="term" value="C:cytoplasm"/>
    <property type="evidence" value="ECO:0007669"/>
    <property type="project" value="TreeGrafter"/>
</dbReference>
<protein>
    <recommendedName>
        <fullName evidence="6">J domain-containing protein</fullName>
    </recommendedName>
</protein>
<dbReference type="SUPFAM" id="SSF49493">
    <property type="entry name" value="HSP40/DnaJ peptide-binding domain"/>
    <property type="match status" value="2"/>
</dbReference>
<evidence type="ECO:0000256" key="1">
    <source>
        <dbReference type="ARBA" id="ARBA00022723"/>
    </source>
</evidence>
<dbReference type="InterPro" id="IPR036869">
    <property type="entry name" value="J_dom_sf"/>
</dbReference>
<feature type="domain" description="J" evidence="6">
    <location>
        <begin position="35"/>
        <end position="98"/>
    </location>
</feature>
<name>A0AAD7XJ36_9STRA</name>
<evidence type="ECO:0000256" key="2">
    <source>
        <dbReference type="ARBA" id="ARBA00022737"/>
    </source>
</evidence>
<comment type="caution">
    <text evidence="7">The sequence shown here is derived from an EMBL/GenBank/DDBJ whole genome shotgun (WGS) entry which is preliminary data.</text>
</comment>
<dbReference type="Gene3D" id="1.10.287.110">
    <property type="entry name" value="DnaJ domain"/>
    <property type="match status" value="1"/>
</dbReference>
<dbReference type="PROSITE" id="PS50076">
    <property type="entry name" value="DNAJ_2"/>
    <property type="match status" value="1"/>
</dbReference>
<keyword evidence="5" id="KW-0143">Chaperone</keyword>
<dbReference type="PRINTS" id="PR00625">
    <property type="entry name" value="JDOMAIN"/>
</dbReference>
<dbReference type="PANTHER" id="PTHR43096:SF52">
    <property type="entry name" value="DNAJ HOMOLOG 1, MITOCHONDRIAL-RELATED"/>
    <property type="match status" value="1"/>
</dbReference>
<dbReference type="InterPro" id="IPR008971">
    <property type="entry name" value="HSP40/DnaJ_pept-bd"/>
</dbReference>
<evidence type="ECO:0000256" key="3">
    <source>
        <dbReference type="ARBA" id="ARBA00022771"/>
    </source>
</evidence>
<dbReference type="SUPFAM" id="SSF46565">
    <property type="entry name" value="Chaperone J-domain"/>
    <property type="match status" value="1"/>
</dbReference>
<dbReference type="InterPro" id="IPR002939">
    <property type="entry name" value="DnaJ_C"/>
</dbReference>
<reference evidence="7" key="1">
    <citation type="submission" date="2023-01" db="EMBL/GenBank/DDBJ databases">
        <title>Metagenome sequencing of chrysophaentin producing Chrysophaeum taylorii.</title>
        <authorList>
            <person name="Davison J."/>
            <person name="Bewley C."/>
        </authorList>
    </citation>
    <scope>NUCLEOTIDE SEQUENCE</scope>
    <source>
        <strain evidence="7">NIES-1699</strain>
    </source>
</reference>
<evidence type="ECO:0000259" key="6">
    <source>
        <dbReference type="PROSITE" id="PS50076"/>
    </source>
</evidence>
<dbReference type="AlphaFoldDB" id="A0AAD7XJ36"/>
<organism evidence="7 8">
    <name type="scientific">Chrysophaeum taylorii</name>
    <dbReference type="NCBI Taxonomy" id="2483200"/>
    <lineage>
        <taxon>Eukaryota</taxon>
        <taxon>Sar</taxon>
        <taxon>Stramenopiles</taxon>
        <taxon>Ochrophyta</taxon>
        <taxon>Pelagophyceae</taxon>
        <taxon>Pelagomonadales</taxon>
        <taxon>Pelagomonadaceae</taxon>
        <taxon>Chrysophaeum</taxon>
    </lineage>
</organism>
<dbReference type="Pfam" id="PF00226">
    <property type="entry name" value="DnaJ"/>
    <property type="match status" value="1"/>
</dbReference>
<dbReference type="InterPro" id="IPR001623">
    <property type="entry name" value="DnaJ_domain"/>
</dbReference>
<evidence type="ECO:0000313" key="8">
    <source>
        <dbReference type="Proteomes" id="UP001230188"/>
    </source>
</evidence>
<accession>A0AAD7XJ36</accession>
<evidence type="ECO:0000256" key="5">
    <source>
        <dbReference type="ARBA" id="ARBA00023186"/>
    </source>
</evidence>
<dbReference type="Gene3D" id="2.60.260.20">
    <property type="entry name" value="Urease metallochaperone UreE, N-terminal domain"/>
    <property type="match status" value="2"/>
</dbReference>
<keyword evidence="2" id="KW-0677">Repeat</keyword>
<dbReference type="FunFam" id="2.60.260.20:FF:000005">
    <property type="entry name" value="Chaperone protein dnaJ 1, mitochondrial"/>
    <property type="match status" value="1"/>
</dbReference>
<dbReference type="PROSITE" id="PS00636">
    <property type="entry name" value="DNAJ_1"/>
    <property type="match status" value="1"/>
</dbReference>
<keyword evidence="3" id="KW-0863">Zinc-finger</keyword>